<keyword evidence="2" id="KW-1185">Reference proteome</keyword>
<gene>
    <name evidence="1" type="ORF">BIW11_04576</name>
</gene>
<sequence>MGTKWLTDISDAAIPRRRVLVTSAAFEQLDSRISVSSQTATAPLDTGHRCRRVTDVLTGPWQTTTNFRID</sequence>
<evidence type="ECO:0000313" key="2">
    <source>
        <dbReference type="Proteomes" id="UP000192247"/>
    </source>
</evidence>
<proteinExistence type="predicted"/>
<dbReference type="InParanoid" id="A0A1V9X414"/>
<protein>
    <submittedName>
        <fullName evidence="1">Uncharacterized protein</fullName>
    </submittedName>
</protein>
<comment type="caution">
    <text evidence="1">The sequence shown here is derived from an EMBL/GenBank/DDBJ whole genome shotgun (WGS) entry which is preliminary data.</text>
</comment>
<name>A0A1V9X414_9ACAR</name>
<dbReference type="AlphaFoldDB" id="A0A1V9X414"/>
<evidence type="ECO:0000313" key="1">
    <source>
        <dbReference type="EMBL" id="OQR68349.1"/>
    </source>
</evidence>
<organism evidence="1 2">
    <name type="scientific">Tropilaelaps mercedesae</name>
    <dbReference type="NCBI Taxonomy" id="418985"/>
    <lineage>
        <taxon>Eukaryota</taxon>
        <taxon>Metazoa</taxon>
        <taxon>Ecdysozoa</taxon>
        <taxon>Arthropoda</taxon>
        <taxon>Chelicerata</taxon>
        <taxon>Arachnida</taxon>
        <taxon>Acari</taxon>
        <taxon>Parasitiformes</taxon>
        <taxon>Mesostigmata</taxon>
        <taxon>Gamasina</taxon>
        <taxon>Dermanyssoidea</taxon>
        <taxon>Laelapidae</taxon>
        <taxon>Tropilaelaps</taxon>
    </lineage>
</organism>
<accession>A0A1V9X414</accession>
<reference evidence="1 2" key="1">
    <citation type="journal article" date="2017" name="Gigascience">
        <title>Draft genome of the honey bee ectoparasitic mite, Tropilaelaps mercedesae, is shaped by the parasitic life history.</title>
        <authorList>
            <person name="Dong X."/>
            <person name="Armstrong S.D."/>
            <person name="Xia D."/>
            <person name="Makepeace B.L."/>
            <person name="Darby A.C."/>
            <person name="Kadowaki T."/>
        </authorList>
    </citation>
    <scope>NUCLEOTIDE SEQUENCE [LARGE SCALE GENOMIC DNA]</scope>
    <source>
        <strain evidence="1">Wuxi-XJTLU</strain>
    </source>
</reference>
<dbReference type="EMBL" id="MNPL01025182">
    <property type="protein sequence ID" value="OQR68349.1"/>
    <property type="molecule type" value="Genomic_DNA"/>
</dbReference>
<dbReference type="Proteomes" id="UP000192247">
    <property type="component" value="Unassembled WGS sequence"/>
</dbReference>